<organism evidence="1 2">
    <name type="scientific">Pseudoalteromonas ulvae</name>
    <dbReference type="NCBI Taxonomy" id="107327"/>
    <lineage>
        <taxon>Bacteria</taxon>
        <taxon>Pseudomonadati</taxon>
        <taxon>Pseudomonadota</taxon>
        <taxon>Gammaproteobacteria</taxon>
        <taxon>Alteromonadales</taxon>
        <taxon>Pseudoalteromonadaceae</taxon>
        <taxon>Pseudoalteromonas</taxon>
    </lineage>
</organism>
<evidence type="ECO:0000313" key="2">
    <source>
        <dbReference type="Proteomes" id="UP000194841"/>
    </source>
</evidence>
<name>A0A244CNQ9_PSEDV</name>
<dbReference type="OrthoDB" id="8546514at2"/>
<dbReference type="InterPro" id="IPR036397">
    <property type="entry name" value="RNaseH_sf"/>
</dbReference>
<dbReference type="Gene3D" id="3.30.420.10">
    <property type="entry name" value="Ribonuclease H-like superfamily/Ribonuclease H"/>
    <property type="match status" value="1"/>
</dbReference>
<dbReference type="RefSeq" id="WP_086744696.1">
    <property type="nucleotide sequence ID" value="NZ_MWPV01000004.1"/>
</dbReference>
<comment type="caution">
    <text evidence="1">The sequence shown here is derived from an EMBL/GenBank/DDBJ whole genome shotgun (WGS) entry which is preliminary data.</text>
</comment>
<dbReference type="InterPro" id="IPR012337">
    <property type="entry name" value="RNaseH-like_sf"/>
</dbReference>
<evidence type="ECO:0008006" key="3">
    <source>
        <dbReference type="Google" id="ProtNLM"/>
    </source>
</evidence>
<gene>
    <name evidence="1" type="ORF">B1199_13775</name>
</gene>
<dbReference type="Proteomes" id="UP000194841">
    <property type="component" value="Unassembled WGS sequence"/>
</dbReference>
<reference evidence="1 2" key="1">
    <citation type="submission" date="2017-02" db="EMBL/GenBank/DDBJ databases">
        <title>Pseudoalteromonas ulvae TC14 Genome.</title>
        <authorList>
            <person name="Molmeret M."/>
        </authorList>
    </citation>
    <scope>NUCLEOTIDE SEQUENCE [LARGE SCALE GENOMIC DNA]</scope>
    <source>
        <strain evidence="1">TC14</strain>
    </source>
</reference>
<protein>
    <recommendedName>
        <fullName evidence="3">RNase H type-1 domain-containing protein</fullName>
    </recommendedName>
</protein>
<dbReference type="AlphaFoldDB" id="A0A244CNQ9"/>
<accession>A0A244CNQ9</accession>
<proteinExistence type="predicted"/>
<dbReference type="GO" id="GO:0003676">
    <property type="term" value="F:nucleic acid binding"/>
    <property type="evidence" value="ECO:0007669"/>
    <property type="project" value="InterPro"/>
</dbReference>
<keyword evidence="2" id="KW-1185">Reference proteome</keyword>
<sequence length="185" mass="20860">MTQQAGDLPQLYGYDALLLIDASVDPKSKIGVAGFSIIVSSKNNDLAIQQPLIKTQVFEQTSSTDLELRAALWALSDVVDYRGGLAVVSDCQTLCQLPERRERLQARQFCNRRGVPLKLAELYRKILASADFRLETTGMTLNFIHIKGHRKSSQRSALEVEFSHLDQTVRRHLRSYLKLNRQDGS</sequence>
<dbReference type="SUPFAM" id="SSF53098">
    <property type="entry name" value="Ribonuclease H-like"/>
    <property type="match status" value="1"/>
</dbReference>
<dbReference type="EMBL" id="MWPV01000004">
    <property type="protein sequence ID" value="OUL57234.1"/>
    <property type="molecule type" value="Genomic_DNA"/>
</dbReference>
<evidence type="ECO:0000313" key="1">
    <source>
        <dbReference type="EMBL" id="OUL57234.1"/>
    </source>
</evidence>